<gene>
    <name evidence="2" type="ORF">Slati_1904900</name>
</gene>
<dbReference type="AlphaFoldDB" id="A0AAW2X2K4"/>
<proteinExistence type="predicted"/>
<dbReference type="EMBL" id="JACGWN010000006">
    <property type="protein sequence ID" value="KAL0447770.1"/>
    <property type="molecule type" value="Genomic_DNA"/>
</dbReference>
<protein>
    <submittedName>
        <fullName evidence="2">Uncharacterized protein</fullName>
    </submittedName>
</protein>
<comment type="caution">
    <text evidence="2">The sequence shown here is derived from an EMBL/GenBank/DDBJ whole genome shotgun (WGS) entry which is preliminary data.</text>
</comment>
<evidence type="ECO:0000313" key="2">
    <source>
        <dbReference type="EMBL" id="KAL0447770.1"/>
    </source>
</evidence>
<feature type="coiled-coil region" evidence="1">
    <location>
        <begin position="396"/>
        <end position="444"/>
    </location>
</feature>
<keyword evidence="1" id="KW-0175">Coiled coil</keyword>
<accession>A0AAW2X2K4</accession>
<dbReference type="PANTHER" id="PTHR36607:SF23">
    <property type="entry name" value="AMINOTRANSFERASE-LIKE PLANT MOBILE DOMAIN-CONTAINING PROTEIN"/>
    <property type="match status" value="1"/>
</dbReference>
<reference evidence="2" key="2">
    <citation type="journal article" date="2024" name="Plant">
        <title>Genomic evolution and insights into agronomic trait innovations of Sesamum species.</title>
        <authorList>
            <person name="Miao H."/>
            <person name="Wang L."/>
            <person name="Qu L."/>
            <person name="Liu H."/>
            <person name="Sun Y."/>
            <person name="Le M."/>
            <person name="Wang Q."/>
            <person name="Wei S."/>
            <person name="Zheng Y."/>
            <person name="Lin W."/>
            <person name="Duan Y."/>
            <person name="Cao H."/>
            <person name="Xiong S."/>
            <person name="Wang X."/>
            <person name="Wei L."/>
            <person name="Li C."/>
            <person name="Ma Q."/>
            <person name="Ju M."/>
            <person name="Zhao R."/>
            <person name="Li G."/>
            <person name="Mu C."/>
            <person name="Tian Q."/>
            <person name="Mei H."/>
            <person name="Zhang T."/>
            <person name="Gao T."/>
            <person name="Zhang H."/>
        </authorList>
    </citation>
    <scope>NUCLEOTIDE SEQUENCE</scope>
    <source>
        <strain evidence="2">KEN1</strain>
    </source>
</reference>
<dbReference type="PANTHER" id="PTHR36607">
    <property type="entry name" value="1,2-DIHYDROXY-3-KETO-5-METHYLTHIOPENTENE DIOXYGENASE 4"/>
    <property type="match status" value="1"/>
</dbReference>
<organism evidence="2">
    <name type="scientific">Sesamum latifolium</name>
    <dbReference type="NCBI Taxonomy" id="2727402"/>
    <lineage>
        <taxon>Eukaryota</taxon>
        <taxon>Viridiplantae</taxon>
        <taxon>Streptophyta</taxon>
        <taxon>Embryophyta</taxon>
        <taxon>Tracheophyta</taxon>
        <taxon>Spermatophyta</taxon>
        <taxon>Magnoliopsida</taxon>
        <taxon>eudicotyledons</taxon>
        <taxon>Gunneridae</taxon>
        <taxon>Pentapetalae</taxon>
        <taxon>asterids</taxon>
        <taxon>lamiids</taxon>
        <taxon>Lamiales</taxon>
        <taxon>Pedaliaceae</taxon>
        <taxon>Sesamum</taxon>
    </lineage>
</organism>
<sequence length="448" mass="52177">MPSPFPIHFVYSWIAHYFKTHYQVLQGVRGPKMTLFFGEGGAKYYDPQEARKRIHKGDFISWTCNIIAKDKDFPFVDDGRAKDFEEAYFMAIRSNYLLQGDHFDVEPYSPHRFGRQFGFFQEVPGFYHKIFAGRLWKMEFAIGVYAFHLRHEKVWFPSMPPNAKKFSSRRTKDGGPRLTVVSLKKMLRGCLVRPNQKHFPETKNMVKELSKICLVSVLLLFLPNVILKLLRLLRQVRRKSVSRPLEENESSNLDRHWKRPKRDSNIKTMNVDGDSSSHAPSMLNFAKELEDEVLDIEDDEASEDSQESIWDLICWLTLFQLEWVLRQNFLTMLRFDFISSIQDDVCFVLESMKSFQRFDVSRVEELLNVFFSKAAAYDKARSSSSEKLSKGQKQSLHSAQAKVHEIETEIAALENTTPLDDEAIENLESSRANLEVLKEELENLSPFT</sequence>
<evidence type="ECO:0000256" key="1">
    <source>
        <dbReference type="SAM" id="Coils"/>
    </source>
</evidence>
<name>A0AAW2X2K4_9LAMI</name>
<reference evidence="2" key="1">
    <citation type="submission" date="2020-06" db="EMBL/GenBank/DDBJ databases">
        <authorList>
            <person name="Li T."/>
            <person name="Hu X."/>
            <person name="Zhang T."/>
            <person name="Song X."/>
            <person name="Zhang H."/>
            <person name="Dai N."/>
            <person name="Sheng W."/>
            <person name="Hou X."/>
            <person name="Wei L."/>
        </authorList>
    </citation>
    <scope>NUCLEOTIDE SEQUENCE</scope>
    <source>
        <strain evidence="2">KEN1</strain>
        <tissue evidence="2">Leaf</tissue>
    </source>
</reference>